<keyword evidence="1" id="KW-0472">Membrane</keyword>
<name>A0AA44QEE2_BACCE</name>
<accession>A0AA44QEE2</accession>
<dbReference type="Proteomes" id="UP000226357">
    <property type="component" value="Unassembled WGS sequence"/>
</dbReference>
<dbReference type="AlphaFoldDB" id="A0AA44QEE2"/>
<evidence type="ECO:0000313" key="2">
    <source>
        <dbReference type="EMBL" id="PFS08044.1"/>
    </source>
</evidence>
<dbReference type="Pfam" id="PF13261">
    <property type="entry name" value="DUF4052"/>
    <property type="match status" value="1"/>
</dbReference>
<organism evidence="2 3">
    <name type="scientific">Bacillus cereus</name>
    <dbReference type="NCBI Taxonomy" id="1396"/>
    <lineage>
        <taxon>Bacteria</taxon>
        <taxon>Bacillati</taxon>
        <taxon>Bacillota</taxon>
        <taxon>Bacilli</taxon>
        <taxon>Bacillales</taxon>
        <taxon>Bacillaceae</taxon>
        <taxon>Bacillus</taxon>
        <taxon>Bacillus cereus group</taxon>
    </lineage>
</organism>
<dbReference type="RefSeq" id="WP_098523683.1">
    <property type="nucleotide sequence ID" value="NZ_NUYJ01000127.1"/>
</dbReference>
<evidence type="ECO:0000313" key="3">
    <source>
        <dbReference type="Proteomes" id="UP000226357"/>
    </source>
</evidence>
<feature type="transmembrane region" description="Helical" evidence="1">
    <location>
        <begin position="154"/>
        <end position="172"/>
    </location>
</feature>
<feature type="transmembrane region" description="Helical" evidence="1">
    <location>
        <begin position="184"/>
        <end position="205"/>
    </location>
</feature>
<sequence>MLMKQLKLQINYHYKAIIAFWALAFIIQSLPNLKYIKDIRIDFLQDIINNPSIAVIFFIVVSAFFIQLDLFHLAVSFGTTRLQFFIGSTCYIVLQSALFSFLQILFLPGLFYPVESNSLLGSSIEQFFVQFLLYVTVAGLFQGIVIFQQRFNWIGCAIGSIFFIGLTSVFYGTGLKMTLTKTEVLMNIPSFIMISSGLIVLYFVINGICIRKISLEQTV</sequence>
<reference evidence="2 3" key="1">
    <citation type="submission" date="2017-09" db="EMBL/GenBank/DDBJ databases">
        <title>Large-scale bioinformatics analysis of Bacillus genomes uncovers conserved roles of natural products in bacterial physiology.</title>
        <authorList>
            <consortium name="Agbiome Team Llc"/>
            <person name="Bleich R.M."/>
            <person name="Grubbs K.J."/>
            <person name="Santa Maria K.C."/>
            <person name="Allen S.E."/>
            <person name="Farag S."/>
            <person name="Shank E.A."/>
            <person name="Bowers A."/>
        </authorList>
    </citation>
    <scope>NUCLEOTIDE SEQUENCE [LARGE SCALE GENOMIC DNA]</scope>
    <source>
        <strain evidence="2 3">AFS067272</strain>
    </source>
</reference>
<protein>
    <submittedName>
        <fullName evidence="2">ABC transporter permease</fullName>
    </submittedName>
</protein>
<feature type="transmembrane region" description="Helical" evidence="1">
    <location>
        <begin position="84"/>
        <end position="107"/>
    </location>
</feature>
<keyword evidence="1" id="KW-0812">Transmembrane</keyword>
<dbReference type="InterPro" id="IPR025126">
    <property type="entry name" value="DUF4052"/>
</dbReference>
<dbReference type="EMBL" id="NVBO01000006">
    <property type="protein sequence ID" value="PFS08044.1"/>
    <property type="molecule type" value="Genomic_DNA"/>
</dbReference>
<feature type="transmembrane region" description="Helical" evidence="1">
    <location>
        <begin position="127"/>
        <end position="147"/>
    </location>
</feature>
<feature type="transmembrane region" description="Helical" evidence="1">
    <location>
        <begin position="12"/>
        <end position="31"/>
    </location>
</feature>
<gene>
    <name evidence="2" type="ORF">COK38_00735</name>
</gene>
<evidence type="ECO:0000256" key="1">
    <source>
        <dbReference type="SAM" id="Phobius"/>
    </source>
</evidence>
<keyword evidence="1" id="KW-1133">Transmembrane helix</keyword>
<proteinExistence type="predicted"/>
<comment type="caution">
    <text evidence="2">The sequence shown here is derived from an EMBL/GenBank/DDBJ whole genome shotgun (WGS) entry which is preliminary data.</text>
</comment>
<feature type="transmembrane region" description="Helical" evidence="1">
    <location>
        <begin position="51"/>
        <end position="72"/>
    </location>
</feature>